<name>A0A2M8MCD0_9ACTN</name>
<accession>A0A2M8MCD0</accession>
<evidence type="ECO:0000256" key="7">
    <source>
        <dbReference type="SAM" id="MobiDB-lite"/>
    </source>
</evidence>
<evidence type="ECO:0000313" key="9">
    <source>
        <dbReference type="EMBL" id="PJF01840.1"/>
    </source>
</evidence>
<dbReference type="CDD" id="cd00685">
    <property type="entry name" value="Trans_IPPS_HT"/>
    <property type="match status" value="1"/>
</dbReference>
<evidence type="ECO:0000256" key="6">
    <source>
        <dbReference type="RuleBase" id="RU004466"/>
    </source>
</evidence>
<protein>
    <submittedName>
        <fullName evidence="9">Geranylgeranyl pyrophosphate synthase</fullName>
    </submittedName>
</protein>
<dbReference type="SFLD" id="SFLDS00005">
    <property type="entry name" value="Isoprenoid_Synthase_Type_I"/>
    <property type="match status" value="1"/>
</dbReference>
<sequence length="414" mass="43595">MISPGAPGGAHDGQPEPARPPVPPASAPAREARGAAASGTDEVRPRVEKALRDYVAERCAEAEDIDGTFGAQLAAGISRFALRGGKRTRAGFLWWGWRAAGGAPHGTGAPAVLRTAAALELLQTCALVHDDLMDDSALRRGRPALHVDFARRHRQDGMVGRPETYGTSVAVLAGDLALAWADDLFTESLPDDAALRREAQRAWRAMRTETVAGQFLDLHNQAAGRPSASAALRVAYLKSALYTVERPLQLGAVLGGAGPGLVGALRSAGRDAGLAFQLRDDLLGVFGDPRSTGKPAGDDVREGKTTYLVALALERAEALGDTSALAVLRGSLGDRTLTPKRLERFRGVLAGLGVRAAVEERIERLGELAERRLYGVCEDPVVADRLAAMVRAVAGMDGAHGVRVAAGPETEARR</sequence>
<evidence type="ECO:0000256" key="1">
    <source>
        <dbReference type="ARBA" id="ARBA00001946"/>
    </source>
</evidence>
<dbReference type="InterPro" id="IPR008949">
    <property type="entry name" value="Isoprenoid_synthase_dom_sf"/>
</dbReference>
<dbReference type="EMBL" id="PGGW01000008">
    <property type="protein sequence ID" value="PJF01840.1"/>
    <property type="molecule type" value="Genomic_DNA"/>
</dbReference>
<evidence type="ECO:0000256" key="5">
    <source>
        <dbReference type="ARBA" id="ARBA00022842"/>
    </source>
</evidence>
<feature type="region of interest" description="Disordered" evidence="7">
    <location>
        <begin position="1"/>
        <end position="44"/>
    </location>
</feature>
<dbReference type="InterPro" id="IPR000092">
    <property type="entry name" value="Polyprenyl_synt"/>
</dbReference>
<evidence type="ECO:0000256" key="2">
    <source>
        <dbReference type="ARBA" id="ARBA00006706"/>
    </source>
</evidence>
<dbReference type="GO" id="GO:0008299">
    <property type="term" value="P:isoprenoid biosynthetic process"/>
    <property type="evidence" value="ECO:0007669"/>
    <property type="project" value="InterPro"/>
</dbReference>
<dbReference type="PROSITE" id="PS00723">
    <property type="entry name" value="POLYPRENYL_SYNTHASE_1"/>
    <property type="match status" value="1"/>
</dbReference>
<dbReference type="EMBL" id="PGGW01000038">
    <property type="protein sequence ID" value="PJE98014.1"/>
    <property type="molecule type" value="Genomic_DNA"/>
</dbReference>
<keyword evidence="3 6" id="KW-0808">Transferase</keyword>
<dbReference type="PANTHER" id="PTHR12001">
    <property type="entry name" value="GERANYLGERANYL PYROPHOSPHATE SYNTHASE"/>
    <property type="match status" value="1"/>
</dbReference>
<feature type="compositionally biased region" description="Pro residues" evidence="7">
    <location>
        <begin position="17"/>
        <end position="26"/>
    </location>
</feature>
<gene>
    <name evidence="9" type="ORF">CUT44_01870</name>
    <name evidence="8" type="ORF">CUT44_10130</name>
</gene>
<dbReference type="GO" id="GO:0046872">
    <property type="term" value="F:metal ion binding"/>
    <property type="evidence" value="ECO:0007669"/>
    <property type="project" value="UniProtKB-KW"/>
</dbReference>
<reference evidence="9 10" key="1">
    <citation type="submission" date="2017-11" db="EMBL/GenBank/DDBJ databases">
        <title>Streptomyces carmine sp. nov., a novel actinomycete isolated from Sophora alopecuroides in Xinjiang, China.</title>
        <authorList>
            <person name="Wang Y."/>
            <person name="Luo X."/>
            <person name="Wan C."/>
            <person name="Zhang L."/>
        </authorList>
    </citation>
    <scope>NUCLEOTIDE SEQUENCE [LARGE SCALE GENOMIC DNA]</scope>
    <source>
        <strain evidence="9 10">TRM SA0054</strain>
    </source>
</reference>
<dbReference type="PANTHER" id="PTHR12001:SF85">
    <property type="entry name" value="SHORT CHAIN ISOPRENYL DIPHOSPHATE SYNTHASE"/>
    <property type="match status" value="1"/>
</dbReference>
<evidence type="ECO:0000313" key="8">
    <source>
        <dbReference type="EMBL" id="PJE98014.1"/>
    </source>
</evidence>
<evidence type="ECO:0000313" key="10">
    <source>
        <dbReference type="Proteomes" id="UP000230407"/>
    </source>
</evidence>
<proteinExistence type="inferred from homology"/>
<dbReference type="Proteomes" id="UP000230407">
    <property type="component" value="Unassembled WGS sequence"/>
</dbReference>
<dbReference type="AlphaFoldDB" id="A0A2M8MCD0"/>
<dbReference type="Pfam" id="PF00348">
    <property type="entry name" value="polyprenyl_synt"/>
    <property type="match status" value="1"/>
</dbReference>
<keyword evidence="4" id="KW-0479">Metal-binding</keyword>
<evidence type="ECO:0000256" key="3">
    <source>
        <dbReference type="ARBA" id="ARBA00022679"/>
    </source>
</evidence>
<dbReference type="SUPFAM" id="SSF48576">
    <property type="entry name" value="Terpenoid synthases"/>
    <property type="match status" value="1"/>
</dbReference>
<keyword evidence="5" id="KW-0460">Magnesium</keyword>
<evidence type="ECO:0000256" key="4">
    <source>
        <dbReference type="ARBA" id="ARBA00022723"/>
    </source>
</evidence>
<comment type="caution">
    <text evidence="9">The sequence shown here is derived from an EMBL/GenBank/DDBJ whole genome shotgun (WGS) entry which is preliminary data.</text>
</comment>
<dbReference type="GO" id="GO:0004659">
    <property type="term" value="F:prenyltransferase activity"/>
    <property type="evidence" value="ECO:0007669"/>
    <property type="project" value="InterPro"/>
</dbReference>
<comment type="similarity">
    <text evidence="2 6">Belongs to the FPP/GGPP synthase family.</text>
</comment>
<feature type="compositionally biased region" description="Gly residues" evidence="7">
    <location>
        <begin position="1"/>
        <end position="11"/>
    </location>
</feature>
<keyword evidence="10" id="KW-1185">Reference proteome</keyword>
<dbReference type="InterPro" id="IPR033749">
    <property type="entry name" value="Polyprenyl_synt_CS"/>
</dbReference>
<comment type="cofactor">
    <cofactor evidence="1">
        <name>Mg(2+)</name>
        <dbReference type="ChEBI" id="CHEBI:18420"/>
    </cofactor>
</comment>
<dbReference type="Gene3D" id="1.10.600.10">
    <property type="entry name" value="Farnesyl Diphosphate Synthase"/>
    <property type="match status" value="1"/>
</dbReference>
<organism evidence="9 10">
    <name type="scientific">Streptomyces carminius</name>
    <dbReference type="NCBI Taxonomy" id="2665496"/>
    <lineage>
        <taxon>Bacteria</taxon>
        <taxon>Bacillati</taxon>
        <taxon>Actinomycetota</taxon>
        <taxon>Actinomycetes</taxon>
        <taxon>Kitasatosporales</taxon>
        <taxon>Streptomycetaceae</taxon>
        <taxon>Streptomyces</taxon>
    </lineage>
</organism>